<dbReference type="EMBL" id="LAZR01000220">
    <property type="protein sequence ID" value="KKN81127.1"/>
    <property type="molecule type" value="Genomic_DNA"/>
</dbReference>
<dbReference type="AlphaFoldDB" id="A0A0F9U1E4"/>
<accession>A0A0F9U1E4</accession>
<reference evidence="1" key="1">
    <citation type="journal article" date="2015" name="Nature">
        <title>Complex archaea that bridge the gap between prokaryotes and eukaryotes.</title>
        <authorList>
            <person name="Spang A."/>
            <person name="Saw J.H."/>
            <person name="Jorgensen S.L."/>
            <person name="Zaremba-Niedzwiedzka K."/>
            <person name="Martijn J."/>
            <person name="Lind A.E."/>
            <person name="van Eijk R."/>
            <person name="Schleper C."/>
            <person name="Guy L."/>
            <person name="Ettema T.J."/>
        </authorList>
    </citation>
    <scope>NUCLEOTIDE SEQUENCE</scope>
</reference>
<proteinExistence type="predicted"/>
<comment type="caution">
    <text evidence="1">The sequence shown here is derived from an EMBL/GenBank/DDBJ whole genome shotgun (WGS) entry which is preliminary data.</text>
</comment>
<protein>
    <submittedName>
        <fullName evidence="1">Uncharacterized protein</fullName>
    </submittedName>
</protein>
<sequence length="77" mass="8638">MHALIDKCQVCLRPATRCVQDVAAVGWSELPDGTAALHFERAGKHSFCGEHKRLPRQYNMAEIERAHDASRQAPTPR</sequence>
<evidence type="ECO:0000313" key="1">
    <source>
        <dbReference type="EMBL" id="KKN81127.1"/>
    </source>
</evidence>
<gene>
    <name evidence="1" type="ORF">LCGC14_0323460</name>
</gene>
<organism evidence="1">
    <name type="scientific">marine sediment metagenome</name>
    <dbReference type="NCBI Taxonomy" id="412755"/>
    <lineage>
        <taxon>unclassified sequences</taxon>
        <taxon>metagenomes</taxon>
        <taxon>ecological metagenomes</taxon>
    </lineage>
</organism>
<name>A0A0F9U1E4_9ZZZZ</name>